<dbReference type="Proteomes" id="UP000198287">
    <property type="component" value="Unassembled WGS sequence"/>
</dbReference>
<sequence length="458" mass="52881">MVSSNLIQIYIIFILTTQNISNSLKLTSFKNYAVQSITFKSSRFVTPEKIKPPLHHDLLNRHLIEHGRLYLNYHHGNASIPVQATNFMSRLNQDIKYLIPTKGFTDTVFNAYKNHHNLVIRPDDVWIAILVQFSYYVNAHAEQLRTKFVNFTDKKELHVVFPLPVHLVPIDEFINRTVDQIRENVNENVVDWIMPNFTTTTPDDMVTAGAVMMSTLQSYFEYNLVSIMCGIPEITLLGSLEDWREIRAKVGHLEKYELPGGQKIKEWVILLREVVDNFIQVKETGRIDYTFWESIARHYSQQGCGGPGETYLNGWITVFSVFNEKGEWQTNRDKNQNFISQRHFTDKCDKEDKNFNYHNPTITRKPRFANRWPTLDVDKLTPGVVSAPIVITDEYAKDLPKYNATLYAGHVGYGVRLDGVTMEPLVGWMFTVVGTAPQYLKAWQSSKPHWVEGRMGGE</sequence>
<keyword evidence="2" id="KW-1185">Reference proteome</keyword>
<name>A0A226E9B4_FOLCA</name>
<dbReference type="InterPro" id="IPR025533">
    <property type="entry name" value="DUF4419"/>
</dbReference>
<dbReference type="PANTHER" id="PTHR31252:SF11">
    <property type="entry name" value="DUF4419 DOMAIN-CONTAINING PROTEIN"/>
    <property type="match status" value="1"/>
</dbReference>
<accession>A0A226E9B4</accession>
<dbReference type="Pfam" id="PF14388">
    <property type="entry name" value="DUF4419"/>
    <property type="match status" value="1"/>
</dbReference>
<dbReference type="AlphaFoldDB" id="A0A226E9B4"/>
<organism evidence="1 2">
    <name type="scientific">Folsomia candida</name>
    <name type="common">Springtail</name>
    <dbReference type="NCBI Taxonomy" id="158441"/>
    <lineage>
        <taxon>Eukaryota</taxon>
        <taxon>Metazoa</taxon>
        <taxon>Ecdysozoa</taxon>
        <taxon>Arthropoda</taxon>
        <taxon>Hexapoda</taxon>
        <taxon>Collembola</taxon>
        <taxon>Entomobryomorpha</taxon>
        <taxon>Isotomoidea</taxon>
        <taxon>Isotomidae</taxon>
        <taxon>Proisotominae</taxon>
        <taxon>Folsomia</taxon>
    </lineage>
</organism>
<reference evidence="1 2" key="1">
    <citation type="submission" date="2015-12" db="EMBL/GenBank/DDBJ databases">
        <title>The genome of Folsomia candida.</title>
        <authorList>
            <person name="Faddeeva A."/>
            <person name="Derks M.F."/>
            <person name="Anvar Y."/>
            <person name="Smit S."/>
            <person name="Van Straalen N."/>
            <person name="Roelofs D."/>
        </authorList>
    </citation>
    <scope>NUCLEOTIDE SEQUENCE [LARGE SCALE GENOMIC DNA]</scope>
    <source>
        <strain evidence="1 2">VU population</strain>
        <tissue evidence="1">Whole body</tissue>
    </source>
</reference>
<protein>
    <submittedName>
        <fullName evidence="1">Uncharacterized protein</fullName>
    </submittedName>
</protein>
<dbReference type="EMBL" id="LNIX01000005">
    <property type="protein sequence ID" value="OXA53704.1"/>
    <property type="molecule type" value="Genomic_DNA"/>
</dbReference>
<evidence type="ECO:0000313" key="1">
    <source>
        <dbReference type="EMBL" id="OXA53704.1"/>
    </source>
</evidence>
<gene>
    <name evidence="1" type="ORF">Fcan01_10615</name>
</gene>
<dbReference type="OrthoDB" id="9973955at2759"/>
<dbReference type="PANTHER" id="PTHR31252">
    <property type="entry name" value="DUF4419 DOMAIN-CONTAINING PROTEIN"/>
    <property type="match status" value="1"/>
</dbReference>
<evidence type="ECO:0000313" key="2">
    <source>
        <dbReference type="Proteomes" id="UP000198287"/>
    </source>
</evidence>
<comment type="caution">
    <text evidence="1">The sequence shown here is derived from an EMBL/GenBank/DDBJ whole genome shotgun (WGS) entry which is preliminary data.</text>
</comment>
<proteinExistence type="predicted"/>